<dbReference type="Gene3D" id="3.90.226.10">
    <property type="entry name" value="2-enoyl-CoA Hydratase, Chain A, domain 1"/>
    <property type="match status" value="1"/>
</dbReference>
<dbReference type="InterPro" id="IPR011968">
    <property type="entry name" value="PaaB1"/>
</dbReference>
<dbReference type="SUPFAM" id="SSF52096">
    <property type="entry name" value="ClpP/crotonase"/>
    <property type="match status" value="1"/>
</dbReference>
<dbReference type="CDD" id="cd06558">
    <property type="entry name" value="crotonase-like"/>
    <property type="match status" value="1"/>
</dbReference>
<dbReference type="PANTHER" id="PTHR43459:SF1">
    <property type="entry name" value="EG:BACN32G11.4 PROTEIN"/>
    <property type="match status" value="1"/>
</dbReference>
<accession>A0A437M7B9</accession>
<evidence type="ECO:0000256" key="1">
    <source>
        <dbReference type="ARBA" id="ARBA00005254"/>
    </source>
</evidence>
<gene>
    <name evidence="3" type="ORF">EOD43_06685</name>
</gene>
<keyword evidence="4" id="KW-1185">Reference proteome</keyword>
<sequence length="262" mass="28142">MFETIKLDVADGVARLTLNRPDRLNSFTVAMHAEVARAIDRIDDDHNVRTLVLTGAGRGFCAGQDLGDRAVAPGGEPVDLGESVELYYAPLIRRLTRLRMPVIAAVNGVAAGAGANIALACDIVIAARSAKFIQSFANIGLIPDSGGTWILPRLVGQARALGLALTGEPLSAEKAQEWGLIWRCVDDEALDAEVAGLATRFAKGPTRGLARTKSLIRSSWLHSLDAELDLERDVMRELGFSHDYQEGVAAFTAKRPPNFTGR</sequence>
<dbReference type="EMBL" id="SACN01000001">
    <property type="protein sequence ID" value="RVT93549.1"/>
    <property type="molecule type" value="Genomic_DNA"/>
</dbReference>
<comment type="similarity">
    <text evidence="1 2">Belongs to the enoyl-CoA hydratase/isomerase family.</text>
</comment>
<keyword evidence="3" id="KW-0413">Isomerase</keyword>
<dbReference type="Pfam" id="PF00378">
    <property type="entry name" value="ECH_1"/>
    <property type="match status" value="1"/>
</dbReference>
<dbReference type="EC" id="5.3.3.18" evidence="3"/>
<dbReference type="InterPro" id="IPR001753">
    <property type="entry name" value="Enoyl-CoA_hydra/iso"/>
</dbReference>
<evidence type="ECO:0000313" key="3">
    <source>
        <dbReference type="EMBL" id="RVT93549.1"/>
    </source>
</evidence>
<dbReference type="FunFam" id="3.90.226.10:FF:000071">
    <property type="entry name" value="Putative enoyl-CoA hydratase PaaB"/>
    <property type="match status" value="1"/>
</dbReference>
<dbReference type="PROSITE" id="PS00166">
    <property type="entry name" value="ENOYL_COA_HYDRATASE"/>
    <property type="match status" value="1"/>
</dbReference>
<name>A0A437M7B9_9SPHN</name>
<dbReference type="GO" id="GO:0010124">
    <property type="term" value="P:phenylacetate catabolic process"/>
    <property type="evidence" value="ECO:0007669"/>
    <property type="project" value="InterPro"/>
</dbReference>
<organism evidence="3 4">
    <name type="scientific">Sphingomonas crocodyli</name>
    <dbReference type="NCBI Taxonomy" id="1979270"/>
    <lineage>
        <taxon>Bacteria</taxon>
        <taxon>Pseudomonadati</taxon>
        <taxon>Pseudomonadota</taxon>
        <taxon>Alphaproteobacteria</taxon>
        <taxon>Sphingomonadales</taxon>
        <taxon>Sphingomonadaceae</taxon>
        <taxon>Sphingomonas</taxon>
    </lineage>
</organism>
<evidence type="ECO:0000313" key="4">
    <source>
        <dbReference type="Proteomes" id="UP000282971"/>
    </source>
</evidence>
<dbReference type="PANTHER" id="PTHR43459">
    <property type="entry name" value="ENOYL-COA HYDRATASE"/>
    <property type="match status" value="1"/>
</dbReference>
<dbReference type="InterPro" id="IPR029045">
    <property type="entry name" value="ClpP/crotonase-like_dom_sf"/>
</dbReference>
<dbReference type="RefSeq" id="WP_127742277.1">
    <property type="nucleotide sequence ID" value="NZ_SACN01000001.1"/>
</dbReference>
<evidence type="ECO:0000256" key="2">
    <source>
        <dbReference type="RuleBase" id="RU003707"/>
    </source>
</evidence>
<dbReference type="InterPro" id="IPR014748">
    <property type="entry name" value="Enoyl-CoA_hydra_C"/>
</dbReference>
<protein>
    <submittedName>
        <fullName evidence="3">2-(1,2-epoxy-1,2-dihydrophenyl)acetyl-CoA isomerase</fullName>
        <ecNumber evidence="3">5.3.3.18</ecNumber>
    </submittedName>
</protein>
<dbReference type="InterPro" id="IPR018376">
    <property type="entry name" value="Enoyl-CoA_hyd/isom_CS"/>
</dbReference>
<dbReference type="AlphaFoldDB" id="A0A437M7B9"/>
<dbReference type="GO" id="GO:0016853">
    <property type="term" value="F:isomerase activity"/>
    <property type="evidence" value="ECO:0007669"/>
    <property type="project" value="UniProtKB-KW"/>
</dbReference>
<dbReference type="OrthoDB" id="9781757at2"/>
<reference evidence="3 4" key="1">
    <citation type="submission" date="2019-01" db="EMBL/GenBank/DDBJ databases">
        <authorList>
            <person name="Chen W.-M."/>
        </authorList>
    </citation>
    <scope>NUCLEOTIDE SEQUENCE [LARGE SCALE GENOMIC DNA]</scope>
    <source>
        <strain evidence="3 4">CCP-7</strain>
    </source>
</reference>
<dbReference type="Gene3D" id="1.10.12.10">
    <property type="entry name" value="Lyase 2-enoyl-coa Hydratase, Chain A, domain 2"/>
    <property type="match status" value="1"/>
</dbReference>
<dbReference type="NCBIfam" id="TIGR02280">
    <property type="entry name" value="PaaB1"/>
    <property type="match status" value="1"/>
</dbReference>
<dbReference type="Proteomes" id="UP000282971">
    <property type="component" value="Unassembled WGS sequence"/>
</dbReference>
<proteinExistence type="inferred from homology"/>
<comment type="caution">
    <text evidence="3">The sequence shown here is derived from an EMBL/GenBank/DDBJ whole genome shotgun (WGS) entry which is preliminary data.</text>
</comment>